<keyword evidence="2" id="KW-0863">Zinc-finger</keyword>
<accession>A0A1I8IXR8</accession>
<reference evidence="12" key="1">
    <citation type="submission" date="2016-11" db="UniProtKB">
        <authorList>
            <consortium name="WormBaseParasite"/>
        </authorList>
    </citation>
    <scope>IDENTIFICATION</scope>
</reference>
<keyword evidence="5" id="KW-0238">DNA-binding</keyword>
<keyword evidence="7" id="KW-0675">Receptor</keyword>
<feature type="domain" description="Nuclear receptor" evidence="10">
    <location>
        <begin position="241"/>
        <end position="284"/>
    </location>
</feature>
<evidence type="ECO:0000313" key="11">
    <source>
        <dbReference type="Proteomes" id="UP000095280"/>
    </source>
</evidence>
<feature type="region of interest" description="Disordered" evidence="9">
    <location>
        <begin position="1"/>
        <end position="23"/>
    </location>
</feature>
<dbReference type="GO" id="GO:0008270">
    <property type="term" value="F:zinc ion binding"/>
    <property type="evidence" value="ECO:0007669"/>
    <property type="project" value="UniProtKB-KW"/>
</dbReference>
<keyword evidence="4" id="KW-0805">Transcription regulation</keyword>
<keyword evidence="1" id="KW-0479">Metal-binding</keyword>
<organism evidence="11 12">
    <name type="scientific">Macrostomum lignano</name>
    <dbReference type="NCBI Taxonomy" id="282301"/>
    <lineage>
        <taxon>Eukaryota</taxon>
        <taxon>Metazoa</taxon>
        <taxon>Spiralia</taxon>
        <taxon>Lophotrochozoa</taxon>
        <taxon>Platyhelminthes</taxon>
        <taxon>Rhabditophora</taxon>
        <taxon>Macrostomorpha</taxon>
        <taxon>Macrostomida</taxon>
        <taxon>Macrostomidae</taxon>
        <taxon>Macrostomum</taxon>
    </lineage>
</organism>
<keyword evidence="6" id="KW-0804">Transcription</keyword>
<evidence type="ECO:0000256" key="4">
    <source>
        <dbReference type="ARBA" id="ARBA00023015"/>
    </source>
</evidence>
<keyword evidence="11" id="KW-1185">Reference proteome</keyword>
<evidence type="ECO:0000256" key="8">
    <source>
        <dbReference type="ARBA" id="ARBA00023242"/>
    </source>
</evidence>
<sequence>MIGVPASAVETPSPPPRLPPAAGVADGAQQVAWTDQASAAIQSRVDHSLLADLEGGAQQASVRCVNLFLERLRQRPGLGVVQQDGLDHRLEQRRRRPLAISPGKPFGLQEPDRRGRRTADKRGSSVACPSAPRHKNRCLDVIRHAQSTTVFCVLTTRPTLAATATSLSRCRWAPSTVDDSKASRPEFPMQHAGHTALLVACPFKQNSCDLDAQHQLKSIQPQKELHFKEEEEQQQQQQQQQHACQMHSIQKCNFESSCLVSVITRKFCPACRLAKCFKVGMKREWI</sequence>
<evidence type="ECO:0000256" key="2">
    <source>
        <dbReference type="ARBA" id="ARBA00022771"/>
    </source>
</evidence>
<evidence type="ECO:0000256" key="3">
    <source>
        <dbReference type="ARBA" id="ARBA00022833"/>
    </source>
</evidence>
<dbReference type="Proteomes" id="UP000095280">
    <property type="component" value="Unplaced"/>
</dbReference>
<dbReference type="GO" id="GO:0043565">
    <property type="term" value="F:sequence-specific DNA binding"/>
    <property type="evidence" value="ECO:0007669"/>
    <property type="project" value="InterPro"/>
</dbReference>
<feature type="compositionally biased region" description="Basic and acidic residues" evidence="9">
    <location>
        <begin position="110"/>
        <end position="123"/>
    </location>
</feature>
<dbReference type="SMART" id="SM00399">
    <property type="entry name" value="ZnF_C4"/>
    <property type="match status" value="1"/>
</dbReference>
<feature type="region of interest" description="Disordered" evidence="9">
    <location>
        <begin position="91"/>
        <end position="132"/>
    </location>
</feature>
<keyword evidence="3" id="KW-0862">Zinc</keyword>
<keyword evidence="8" id="KW-0539">Nucleus</keyword>
<dbReference type="Gene3D" id="3.30.50.10">
    <property type="entry name" value="Erythroid Transcription Factor GATA-1, subunit A"/>
    <property type="match status" value="1"/>
</dbReference>
<proteinExistence type="predicted"/>
<protein>
    <submittedName>
        <fullName evidence="12">Nuclear receptor domain-containing protein</fullName>
    </submittedName>
</protein>
<dbReference type="SUPFAM" id="SSF57716">
    <property type="entry name" value="Glucocorticoid receptor-like (DNA-binding domain)"/>
    <property type="match status" value="1"/>
</dbReference>
<evidence type="ECO:0000259" key="10">
    <source>
        <dbReference type="SMART" id="SM00399"/>
    </source>
</evidence>
<name>A0A1I8IXR8_9PLAT</name>
<dbReference type="InterPro" id="IPR001628">
    <property type="entry name" value="Znf_hrmn_rcpt"/>
</dbReference>
<evidence type="ECO:0000256" key="9">
    <source>
        <dbReference type="SAM" id="MobiDB-lite"/>
    </source>
</evidence>
<dbReference type="InterPro" id="IPR013088">
    <property type="entry name" value="Znf_NHR/GATA"/>
</dbReference>
<dbReference type="WBParaSite" id="maker-uti_cns_0031758-snap-gene-0.2-mRNA-1">
    <property type="protein sequence ID" value="maker-uti_cns_0031758-snap-gene-0.2-mRNA-1"/>
    <property type="gene ID" value="maker-uti_cns_0031758-snap-gene-0.2"/>
</dbReference>
<evidence type="ECO:0000256" key="5">
    <source>
        <dbReference type="ARBA" id="ARBA00023125"/>
    </source>
</evidence>
<evidence type="ECO:0000313" key="12">
    <source>
        <dbReference type="WBParaSite" id="maker-uti_cns_0031758-snap-gene-0.2-mRNA-1"/>
    </source>
</evidence>
<evidence type="ECO:0000256" key="1">
    <source>
        <dbReference type="ARBA" id="ARBA00022723"/>
    </source>
</evidence>
<dbReference type="Pfam" id="PF00105">
    <property type="entry name" value="zf-C4"/>
    <property type="match status" value="1"/>
</dbReference>
<dbReference type="AlphaFoldDB" id="A0A1I8IXR8"/>
<evidence type="ECO:0000256" key="6">
    <source>
        <dbReference type="ARBA" id="ARBA00023163"/>
    </source>
</evidence>
<dbReference type="GO" id="GO:0003700">
    <property type="term" value="F:DNA-binding transcription factor activity"/>
    <property type="evidence" value="ECO:0007669"/>
    <property type="project" value="InterPro"/>
</dbReference>
<evidence type="ECO:0000256" key="7">
    <source>
        <dbReference type="ARBA" id="ARBA00023170"/>
    </source>
</evidence>